<dbReference type="Proteomes" id="UP001055337">
    <property type="component" value="Chromosome"/>
</dbReference>
<dbReference type="SUPFAM" id="SSF52980">
    <property type="entry name" value="Restriction endonuclease-like"/>
    <property type="match status" value="1"/>
</dbReference>
<keyword evidence="2" id="KW-1185">Reference proteome</keyword>
<proteinExistence type="predicted"/>
<dbReference type="EMBL" id="CP092362">
    <property type="protein sequence ID" value="ULN42221.1"/>
    <property type="molecule type" value="Genomic_DNA"/>
</dbReference>
<reference evidence="1" key="1">
    <citation type="submission" date="2022-08" db="EMBL/GenBank/DDBJ databases">
        <title>Whole genome sequencing of non-tuberculosis mycobacteria type-strains.</title>
        <authorList>
            <person name="Igarashi Y."/>
            <person name="Osugi A."/>
            <person name="Mitarai S."/>
        </authorList>
    </citation>
    <scope>NUCLEOTIDE SEQUENCE</scope>
    <source>
        <strain evidence="1">JCM 16369</strain>
    </source>
</reference>
<dbReference type="InterPro" id="IPR011335">
    <property type="entry name" value="Restrct_endonuc-II-like"/>
</dbReference>
<evidence type="ECO:0008006" key="3">
    <source>
        <dbReference type="Google" id="ProtNLM"/>
    </source>
</evidence>
<dbReference type="Gene3D" id="3.40.960.10">
    <property type="entry name" value="VSR Endonuclease"/>
    <property type="match status" value="1"/>
</dbReference>
<name>A0ABY3TL88_9MYCO</name>
<dbReference type="RefSeq" id="WP_240178677.1">
    <property type="nucleotide sequence ID" value="NZ_CP092362.2"/>
</dbReference>
<evidence type="ECO:0000313" key="2">
    <source>
        <dbReference type="Proteomes" id="UP001055337"/>
    </source>
</evidence>
<accession>A0ABY3TL88</accession>
<evidence type="ECO:0000313" key="1">
    <source>
        <dbReference type="EMBL" id="ULN42221.1"/>
    </source>
</evidence>
<gene>
    <name evidence="1" type="ORF">MI149_03565</name>
</gene>
<organism evidence="1 2">
    <name type="scientific">Mycolicibacterium crocinum</name>
    <dbReference type="NCBI Taxonomy" id="388459"/>
    <lineage>
        <taxon>Bacteria</taxon>
        <taxon>Bacillati</taxon>
        <taxon>Actinomycetota</taxon>
        <taxon>Actinomycetes</taxon>
        <taxon>Mycobacteriales</taxon>
        <taxon>Mycobacteriaceae</taxon>
        <taxon>Mycolicibacterium</taxon>
    </lineage>
</organism>
<sequence length="286" mass="31869">MQNGGQPFVGSEALACGLLNRHQLRTRYRAVFPDVYISRETEASVQDRIAAAWLWSSRNATIAGLSAAAVLGAKWISADDPVELIHDNPRPPSGVITRRLLVHSDEVQAVGDWQVTTPARTAFDIGRHGNLRSAVARLDALARATKVSPEDVLAVAARHRGSRGLRQLESALDLVDRGAESPQETYLRLLLIRGGLPRPTTQIPVYGDDGNVVAYLDMGWPELLVGVEYDGDQHRSDRRQYLRDIRRRDVVEDLGWRLLRVVAEDHPMDILRRARRAIAERASTVR</sequence>
<protein>
    <recommendedName>
        <fullName evidence="3">Cullin, a subunit of E3 ubiquitin ligase</fullName>
    </recommendedName>
</protein>